<dbReference type="Gene3D" id="3.30.420.40">
    <property type="match status" value="3"/>
</dbReference>
<proteinExistence type="inferred from homology"/>
<dbReference type="Proteomes" id="UP000095009">
    <property type="component" value="Unassembled WGS sequence"/>
</dbReference>
<reference evidence="2 3" key="1">
    <citation type="journal article" date="2016" name="Proc. Natl. Acad. Sci. U.S.A.">
        <title>Comparative genomics of biotechnologically important yeasts.</title>
        <authorList>
            <person name="Riley R."/>
            <person name="Haridas S."/>
            <person name="Wolfe K.H."/>
            <person name="Lopes M.R."/>
            <person name="Hittinger C.T."/>
            <person name="Goeker M."/>
            <person name="Salamov A.A."/>
            <person name="Wisecaver J.H."/>
            <person name="Long T.M."/>
            <person name="Calvey C.H."/>
            <person name="Aerts A.L."/>
            <person name="Barry K.W."/>
            <person name="Choi C."/>
            <person name="Clum A."/>
            <person name="Coughlan A.Y."/>
            <person name="Deshpande S."/>
            <person name="Douglass A.P."/>
            <person name="Hanson S.J."/>
            <person name="Klenk H.-P."/>
            <person name="LaButti K.M."/>
            <person name="Lapidus A."/>
            <person name="Lindquist E.A."/>
            <person name="Lipzen A.M."/>
            <person name="Meier-Kolthoff J.P."/>
            <person name="Ohm R.A."/>
            <person name="Otillar R.P."/>
            <person name="Pangilinan J.L."/>
            <person name="Peng Y."/>
            <person name="Rokas A."/>
            <person name="Rosa C.A."/>
            <person name="Scheuner C."/>
            <person name="Sibirny A.A."/>
            <person name="Slot J.C."/>
            <person name="Stielow J.B."/>
            <person name="Sun H."/>
            <person name="Kurtzman C.P."/>
            <person name="Blackwell M."/>
            <person name="Grigoriev I.V."/>
            <person name="Jeffries T.W."/>
        </authorList>
    </citation>
    <scope>NUCLEOTIDE SEQUENCE [LARGE SCALE GENOMIC DNA]</scope>
    <source>
        <strain evidence="2 3">DSM 6958</strain>
    </source>
</reference>
<comment type="similarity">
    <text evidence="1">Belongs to the actin family.</text>
</comment>
<dbReference type="SUPFAM" id="SSF53067">
    <property type="entry name" value="Actin-like ATPase domain"/>
    <property type="match status" value="2"/>
</dbReference>
<sequence length="336" mass="37776">MENPIIFTFDENRILSGIAGQDSPIAIHQLEPSHHDTLQTIIPNQRLRLIQLFRKIYHEELLLDPNSRKVIICEDFRMSNPSKQLLSRVFLYDLLVPAVFFIPSSVLYLLSHSLSTGIVIGIGLEETVVIPIYDFRIITPQIMITDRALARITTHIQSLSDLENFATQDDNEVSILLGTTNTRALSKKTLDYLPNGTLEESVRSVLFSSDSSMMNDDNEFTIPEILRKITARLPIDIRSEIINSVVLAGPLTSAPGFAEMFSQELSIAQLSLLPLSRKSKPLSDSSLRIQINKVLSSDDMDLWTTTSAYVSTIVLSDFNYGDSSIFANEIRRDNFV</sequence>
<gene>
    <name evidence="2" type="ORF">NADFUDRAFT_50328</name>
</gene>
<dbReference type="SMART" id="SM00268">
    <property type="entry name" value="ACTIN"/>
    <property type="match status" value="1"/>
</dbReference>
<dbReference type="PANTHER" id="PTHR11937">
    <property type="entry name" value="ACTIN"/>
    <property type="match status" value="1"/>
</dbReference>
<evidence type="ECO:0000313" key="2">
    <source>
        <dbReference type="EMBL" id="ODQ66409.1"/>
    </source>
</evidence>
<dbReference type="Gene3D" id="3.90.640.10">
    <property type="entry name" value="Actin, Chain A, domain 4"/>
    <property type="match status" value="2"/>
</dbReference>
<organism evidence="2 3">
    <name type="scientific">Nadsonia fulvescens var. elongata DSM 6958</name>
    <dbReference type="NCBI Taxonomy" id="857566"/>
    <lineage>
        <taxon>Eukaryota</taxon>
        <taxon>Fungi</taxon>
        <taxon>Dikarya</taxon>
        <taxon>Ascomycota</taxon>
        <taxon>Saccharomycotina</taxon>
        <taxon>Dipodascomycetes</taxon>
        <taxon>Dipodascales</taxon>
        <taxon>Dipodascales incertae sedis</taxon>
        <taxon>Nadsonia</taxon>
    </lineage>
</organism>
<name>A0A1E3PLV2_9ASCO</name>
<dbReference type="EMBL" id="KV454408">
    <property type="protein sequence ID" value="ODQ66409.1"/>
    <property type="molecule type" value="Genomic_DNA"/>
</dbReference>
<dbReference type="Pfam" id="PF00022">
    <property type="entry name" value="Actin"/>
    <property type="match status" value="1"/>
</dbReference>
<dbReference type="AlphaFoldDB" id="A0A1E3PLV2"/>
<evidence type="ECO:0008006" key="4">
    <source>
        <dbReference type="Google" id="ProtNLM"/>
    </source>
</evidence>
<protein>
    <recommendedName>
        <fullName evidence="4">Actin-like ATPase domain-containing protein</fullName>
    </recommendedName>
</protein>
<keyword evidence="3" id="KW-1185">Reference proteome</keyword>
<dbReference type="InterPro" id="IPR004000">
    <property type="entry name" value="Actin"/>
</dbReference>
<dbReference type="OrthoDB" id="337660at2759"/>
<evidence type="ECO:0000256" key="1">
    <source>
        <dbReference type="RuleBase" id="RU000487"/>
    </source>
</evidence>
<evidence type="ECO:0000313" key="3">
    <source>
        <dbReference type="Proteomes" id="UP000095009"/>
    </source>
</evidence>
<dbReference type="InterPro" id="IPR043129">
    <property type="entry name" value="ATPase_NBD"/>
</dbReference>
<dbReference type="STRING" id="857566.A0A1E3PLV2"/>
<accession>A0A1E3PLV2</accession>